<dbReference type="InterPro" id="IPR029045">
    <property type="entry name" value="ClpP/crotonase-like_dom_sf"/>
</dbReference>
<dbReference type="GO" id="GO:0007165">
    <property type="term" value="P:signal transduction"/>
    <property type="evidence" value="ECO:0007669"/>
    <property type="project" value="TreeGrafter"/>
</dbReference>
<dbReference type="AlphaFoldDB" id="A0A099K960"/>
<gene>
    <name evidence="2" type="ORF">GAB14E_4657</name>
</gene>
<dbReference type="RefSeq" id="WP_052094143.1">
    <property type="nucleotide sequence ID" value="NZ_JQEC01000074.1"/>
</dbReference>
<dbReference type="Gene3D" id="3.30.750.170">
    <property type="match status" value="1"/>
</dbReference>
<dbReference type="GO" id="GO:0008236">
    <property type="term" value="F:serine-type peptidase activity"/>
    <property type="evidence" value="ECO:0007669"/>
    <property type="project" value="InterPro"/>
</dbReference>
<evidence type="ECO:0000259" key="1">
    <source>
        <dbReference type="Pfam" id="PF03572"/>
    </source>
</evidence>
<reference evidence="2 3" key="1">
    <citation type="submission" date="2014-08" db="EMBL/GenBank/DDBJ databases">
        <title>Genomic and Phenotypic Diversity of Colwellia psychrerythraea strains from Disparate Marine Basins.</title>
        <authorList>
            <person name="Techtmann S.M."/>
            <person name="Stelling S.C."/>
            <person name="Utturkar S.M."/>
            <person name="Alshibli N."/>
            <person name="Harris A."/>
            <person name="Brown S.D."/>
            <person name="Hazen T.C."/>
        </authorList>
    </citation>
    <scope>NUCLEOTIDE SEQUENCE [LARGE SCALE GENOMIC DNA]</scope>
    <source>
        <strain evidence="2 3">GAB14E</strain>
    </source>
</reference>
<comment type="caution">
    <text evidence="2">The sequence shown here is derived from an EMBL/GenBank/DDBJ whole genome shotgun (WGS) entry which is preliminary data.</text>
</comment>
<dbReference type="SUPFAM" id="SSF50156">
    <property type="entry name" value="PDZ domain-like"/>
    <property type="match status" value="1"/>
</dbReference>
<organism evidence="2 3">
    <name type="scientific">Colwellia psychrerythraea</name>
    <name type="common">Vibrio psychroerythus</name>
    <dbReference type="NCBI Taxonomy" id="28229"/>
    <lineage>
        <taxon>Bacteria</taxon>
        <taxon>Pseudomonadati</taxon>
        <taxon>Pseudomonadota</taxon>
        <taxon>Gammaproteobacteria</taxon>
        <taxon>Alteromonadales</taxon>
        <taxon>Colwelliaceae</taxon>
        <taxon>Colwellia</taxon>
    </lineage>
</organism>
<dbReference type="GO" id="GO:0030288">
    <property type="term" value="C:outer membrane-bounded periplasmic space"/>
    <property type="evidence" value="ECO:0007669"/>
    <property type="project" value="TreeGrafter"/>
</dbReference>
<accession>A0A099K960</accession>
<dbReference type="OrthoDB" id="7168509at2"/>
<dbReference type="PATRIC" id="fig|28229.3.peg.4643"/>
<dbReference type="EMBL" id="JQEC01000074">
    <property type="protein sequence ID" value="KGJ86830.1"/>
    <property type="molecule type" value="Genomic_DNA"/>
</dbReference>
<dbReference type="Pfam" id="PF03572">
    <property type="entry name" value="Peptidase_S41"/>
    <property type="match status" value="1"/>
</dbReference>
<dbReference type="GO" id="GO:0004175">
    <property type="term" value="F:endopeptidase activity"/>
    <property type="evidence" value="ECO:0007669"/>
    <property type="project" value="TreeGrafter"/>
</dbReference>
<dbReference type="PROSITE" id="PS51257">
    <property type="entry name" value="PROKAR_LIPOPROTEIN"/>
    <property type="match status" value="1"/>
</dbReference>
<sequence>MTVVIDKDEQSTLSKKSLLLLNIALPLVMLTGCGGGSGGTTKVTQVPVSKAVTESTWQQDQFQPSSNFVAQCKDPRSGSSPITNITYPDKQGSELLEKHWQRAFTHETYLWYKDVIDKDPKNFSLINYFDQLKTSEVTDSGALKDKFHWMEPTSGVEERTQLGVSYGYGIDYDKQSSIAPPRSWQVKNITPNTQAMTSGVSRGSKLLEIDGVDFVNTTSQSDIDIMENALFSRNEGESHSFKFIGIDNVEYDVTLQTAAIEGVPLQLAKTIDTPQGKVGYLLLNSFNNSTVEKDLFDEFNQFSADQITDLVVDLRYNGGGFLALSSQLAYMVAGKDVTENKIYEKTIYNDKKASNSFPFIDVTIDLRRLIGGDSVIQTDQPLPTLNLARVYVLTTSSSCSASESFINSLIGVGIEVIQIGETTCGKPYGFVSQDNCGSTYFTVQFKGENDAGFGDYADGLVPAKLPEAGKLYQVQGCPIEEDYLHSLGDEQEILLASALYYQTNNTCPVINEQPVKLSRKSISDFSSPKSMLSQPSNSVDYFGPKLDTRTPLQDAIIDDMYFDKFRHIRAGKTQ</sequence>
<dbReference type="SUPFAM" id="SSF52096">
    <property type="entry name" value="ClpP/crotonase"/>
    <property type="match status" value="1"/>
</dbReference>
<name>A0A099K960_COLPS</name>
<dbReference type="PANTHER" id="PTHR32060:SF30">
    <property type="entry name" value="CARBOXY-TERMINAL PROCESSING PROTEASE CTPA"/>
    <property type="match status" value="1"/>
</dbReference>
<evidence type="ECO:0000313" key="2">
    <source>
        <dbReference type="EMBL" id="KGJ86830.1"/>
    </source>
</evidence>
<protein>
    <submittedName>
        <fullName evidence="2">Peptidase S41</fullName>
    </submittedName>
</protein>
<evidence type="ECO:0000313" key="3">
    <source>
        <dbReference type="Proteomes" id="UP000029868"/>
    </source>
</evidence>
<dbReference type="PANTHER" id="PTHR32060">
    <property type="entry name" value="TAIL-SPECIFIC PROTEASE"/>
    <property type="match status" value="1"/>
</dbReference>
<dbReference type="Gene3D" id="3.90.226.10">
    <property type="entry name" value="2-enoyl-CoA Hydratase, Chain A, domain 1"/>
    <property type="match status" value="1"/>
</dbReference>
<proteinExistence type="predicted"/>
<dbReference type="InterPro" id="IPR036034">
    <property type="entry name" value="PDZ_sf"/>
</dbReference>
<dbReference type="Proteomes" id="UP000029868">
    <property type="component" value="Unassembled WGS sequence"/>
</dbReference>
<feature type="domain" description="Tail specific protease" evidence="1">
    <location>
        <begin position="277"/>
        <end position="426"/>
    </location>
</feature>
<dbReference type="InterPro" id="IPR005151">
    <property type="entry name" value="Tail-specific_protease"/>
</dbReference>
<dbReference type="Gene3D" id="2.30.42.10">
    <property type="match status" value="1"/>
</dbReference>
<dbReference type="GO" id="GO:0006508">
    <property type="term" value="P:proteolysis"/>
    <property type="evidence" value="ECO:0007669"/>
    <property type="project" value="InterPro"/>
</dbReference>